<dbReference type="GO" id="GO:0016817">
    <property type="term" value="F:hydrolase activity, acting on acid anhydrides"/>
    <property type="evidence" value="ECO:0007669"/>
    <property type="project" value="InterPro"/>
</dbReference>
<keyword evidence="2" id="KW-0378">Hydrolase</keyword>
<dbReference type="Pfam" id="PF08707">
    <property type="entry name" value="PriCT_2"/>
    <property type="match status" value="1"/>
</dbReference>
<name>A0A6C0JKZ4_9ZZZZ</name>
<dbReference type="AlphaFoldDB" id="A0A6C0JKZ4"/>
<feature type="domain" description="SF3 helicase" evidence="4">
    <location>
        <begin position="677"/>
        <end position="840"/>
    </location>
</feature>
<dbReference type="PANTHER" id="PTHR35372:SF2">
    <property type="entry name" value="SF3 HELICASE DOMAIN-CONTAINING PROTEIN"/>
    <property type="match status" value="1"/>
</dbReference>
<dbReference type="InterPro" id="IPR014819">
    <property type="entry name" value="PriCT_2"/>
</dbReference>
<keyword evidence="3" id="KW-0067">ATP-binding</keyword>
<proteinExistence type="predicted"/>
<evidence type="ECO:0000256" key="2">
    <source>
        <dbReference type="ARBA" id="ARBA00022801"/>
    </source>
</evidence>
<keyword evidence="1" id="KW-0547">Nucleotide-binding</keyword>
<protein>
    <recommendedName>
        <fullName evidence="4">SF3 helicase domain-containing protein</fullName>
    </recommendedName>
</protein>
<sequence length="984" mass="114118">MEAKSIPANSSSTVISIKKDVITAKYRDLSDFLSKHIHQKDLPTTNPKPVTNTRIGDAKLGIHGGSYHITDAEYSTFLELYAKDVIIGKKKEYLTEMQRDKDGPILVDIDFRYDYDVDEKQHSPDDIVELIGEYLGEIKNIFQIDESTRFQIFVFEKPTVNRIDDKTKNKKLTKDGIHMIIGLQADHITQQLLREKIIYKATEIWKSLPLRNTWEDVFDKGISTGKTPWQLYGSRKPAHDRYQLTRVFDVSYDSSDNEFMYPEIPVSSFDIVKNIQKLSVRYKDHPSLFMTSQFIQEYEQYKIDNRIGGNAGTSTTTTITVSRKPTLDIYNDDFLHPSNVAKIKSREELYRAVNNFLDSIQVSDYNLREMHNYAMILPSSYYGDGSYEKWIRVGWVLKNTDARLIITWIAFCARSPTFHFSEVPDRVDRWKDFETRKMNGLSKRSLLHWAKADAKDDYERIRRDTIDYFLEETIRTRGSSTSKHDDRSGCGDTDIAKVLYEIFKHKFVCVSIKGNIWYQYINNKWHEVDSGTTLRKAISEQLRDLYNQKTFTAMNTMIVNGDPQNQVSEEDPGKRRSIRILNISTRLSDSNGKDKIMKEAKELFYDGSFLEKLDINPYLLCFKNGVIDFKEKCFRKGHPEDNVSLCTNINYIELTSKHQKIVDEINDFMNKLFPEKELCEYMWDHLASTLIGTSTTQTFNMYIGVGQNGKSVLVNLMEQVLGDYKGDVPLTLVTENRSKVGGLSPEIVQLKGIRYAVMNEPKKGDVINEGMMKQLTSGKDKLQGRAPYMPKTISFLPQFKLVVCSNVLMGVKSNDHGTWRRIRTVPYKSLFTKNPVQGDKDKPYQFMIDEFIDEKFDSWKEVFATMLVQRAFKTNGLVKDCSIVMEKSNEYRQSQDYIAEFINDLVVRDPNGQIKKTEINSEFTIWYGSNYGGKAPSNKEIHEYMDKEFGKQKDQIWHGVKINYNREKYNNNDCDIEDIDETEI</sequence>
<dbReference type="InterPro" id="IPR006500">
    <property type="entry name" value="Helicase_put_C_phage/plasmid"/>
</dbReference>
<dbReference type="InterPro" id="IPR014015">
    <property type="entry name" value="Helicase_SF3_DNA-vir"/>
</dbReference>
<dbReference type="Gene3D" id="3.40.50.300">
    <property type="entry name" value="P-loop containing nucleotide triphosphate hydrolases"/>
    <property type="match status" value="1"/>
</dbReference>
<dbReference type="PANTHER" id="PTHR35372">
    <property type="entry name" value="ATP BINDING PROTEIN-RELATED"/>
    <property type="match status" value="1"/>
</dbReference>
<dbReference type="NCBIfam" id="TIGR01613">
    <property type="entry name" value="primase_Cterm"/>
    <property type="match status" value="1"/>
</dbReference>
<dbReference type="Pfam" id="PF08706">
    <property type="entry name" value="D5_N"/>
    <property type="match status" value="1"/>
</dbReference>
<dbReference type="EMBL" id="MN740430">
    <property type="protein sequence ID" value="QHU06033.1"/>
    <property type="molecule type" value="Genomic_DNA"/>
</dbReference>
<reference evidence="5" key="1">
    <citation type="journal article" date="2020" name="Nature">
        <title>Giant virus diversity and host interactions through global metagenomics.</title>
        <authorList>
            <person name="Schulz F."/>
            <person name="Roux S."/>
            <person name="Paez-Espino D."/>
            <person name="Jungbluth S."/>
            <person name="Walsh D.A."/>
            <person name="Denef V.J."/>
            <person name="McMahon K.D."/>
            <person name="Konstantinidis K.T."/>
            <person name="Eloe-Fadrosh E.A."/>
            <person name="Kyrpides N.C."/>
            <person name="Woyke T."/>
        </authorList>
    </citation>
    <scope>NUCLEOTIDE SEQUENCE</scope>
    <source>
        <strain evidence="5">GVMAG-M-3300027747-57</strain>
    </source>
</reference>
<dbReference type="Pfam" id="PF23162">
    <property type="entry name" value="AEP_C962R"/>
    <property type="match status" value="1"/>
</dbReference>
<dbReference type="GO" id="GO:0005524">
    <property type="term" value="F:ATP binding"/>
    <property type="evidence" value="ECO:0007669"/>
    <property type="project" value="UniProtKB-KW"/>
</dbReference>
<evidence type="ECO:0000256" key="3">
    <source>
        <dbReference type="ARBA" id="ARBA00022840"/>
    </source>
</evidence>
<accession>A0A6C0JKZ4</accession>
<dbReference type="InterPro" id="IPR056443">
    <property type="entry name" value="AEP_C962R"/>
</dbReference>
<evidence type="ECO:0000259" key="4">
    <source>
        <dbReference type="PROSITE" id="PS51206"/>
    </source>
</evidence>
<evidence type="ECO:0000313" key="5">
    <source>
        <dbReference type="EMBL" id="QHU06033.1"/>
    </source>
</evidence>
<dbReference type="InterPro" id="IPR014818">
    <property type="entry name" value="Phage/plasmid_primase_P4_C"/>
</dbReference>
<evidence type="ECO:0000256" key="1">
    <source>
        <dbReference type="ARBA" id="ARBA00022741"/>
    </source>
</evidence>
<dbReference type="PROSITE" id="PS51206">
    <property type="entry name" value="SF3_HELICASE_1"/>
    <property type="match status" value="1"/>
</dbReference>
<dbReference type="InterPro" id="IPR027417">
    <property type="entry name" value="P-loop_NTPase"/>
</dbReference>
<organism evidence="5">
    <name type="scientific">viral metagenome</name>
    <dbReference type="NCBI Taxonomy" id="1070528"/>
    <lineage>
        <taxon>unclassified sequences</taxon>
        <taxon>metagenomes</taxon>
        <taxon>organismal metagenomes</taxon>
    </lineage>
</organism>
<dbReference type="InterPro" id="IPR051620">
    <property type="entry name" value="ORF904-like_C"/>
</dbReference>